<sequence length="211" mass="23382">MCLRVMGWRRRKREPACVATHRARDLKQYSNSPSEPSLGERLPRFLTRGAPTCVWKSTLQRNQSTSDVCILPSNQTEIWRQASRGPLLVVRPRSPGHDETKRQSERERRRRVGDAHAAACSDVSVSKTSWNNSKHAASGSVMALFLAAIQSVQPLVAQSISFRLPRAVGRMLGMSYPTCRPRGALVLVWGAEALLLGLLACCLLDSGRTGY</sequence>
<reference evidence="3" key="1">
    <citation type="journal article" date="2023" name="Mol. Phylogenet. Evol.">
        <title>Genome-scale phylogeny and comparative genomics of the fungal order Sordariales.</title>
        <authorList>
            <person name="Hensen N."/>
            <person name="Bonometti L."/>
            <person name="Westerberg I."/>
            <person name="Brannstrom I.O."/>
            <person name="Guillou S."/>
            <person name="Cros-Aarteil S."/>
            <person name="Calhoun S."/>
            <person name="Haridas S."/>
            <person name="Kuo A."/>
            <person name="Mondo S."/>
            <person name="Pangilinan J."/>
            <person name="Riley R."/>
            <person name="LaButti K."/>
            <person name="Andreopoulos B."/>
            <person name="Lipzen A."/>
            <person name="Chen C."/>
            <person name="Yan M."/>
            <person name="Daum C."/>
            <person name="Ng V."/>
            <person name="Clum A."/>
            <person name="Steindorff A."/>
            <person name="Ohm R.A."/>
            <person name="Martin F."/>
            <person name="Silar P."/>
            <person name="Natvig D.O."/>
            <person name="Lalanne C."/>
            <person name="Gautier V."/>
            <person name="Ament-Velasquez S.L."/>
            <person name="Kruys A."/>
            <person name="Hutchinson M.I."/>
            <person name="Powell A.J."/>
            <person name="Barry K."/>
            <person name="Miller A.N."/>
            <person name="Grigoriev I.V."/>
            <person name="Debuchy R."/>
            <person name="Gladieux P."/>
            <person name="Hiltunen Thoren M."/>
            <person name="Johannesson H."/>
        </authorList>
    </citation>
    <scope>NUCLEOTIDE SEQUENCE</scope>
    <source>
        <strain evidence="3">PSN243</strain>
    </source>
</reference>
<protein>
    <submittedName>
        <fullName evidence="3">Uncharacterized protein</fullName>
    </submittedName>
</protein>
<feature type="region of interest" description="Disordered" evidence="1">
    <location>
        <begin position="89"/>
        <end position="115"/>
    </location>
</feature>
<reference evidence="3" key="2">
    <citation type="submission" date="2023-05" db="EMBL/GenBank/DDBJ databases">
        <authorList>
            <consortium name="Lawrence Berkeley National Laboratory"/>
            <person name="Steindorff A."/>
            <person name="Hensen N."/>
            <person name="Bonometti L."/>
            <person name="Westerberg I."/>
            <person name="Brannstrom I.O."/>
            <person name="Guillou S."/>
            <person name="Cros-Aarteil S."/>
            <person name="Calhoun S."/>
            <person name="Haridas S."/>
            <person name="Kuo A."/>
            <person name="Mondo S."/>
            <person name="Pangilinan J."/>
            <person name="Riley R."/>
            <person name="Labutti K."/>
            <person name="Andreopoulos B."/>
            <person name="Lipzen A."/>
            <person name="Chen C."/>
            <person name="Yanf M."/>
            <person name="Daum C."/>
            <person name="Ng V."/>
            <person name="Clum A."/>
            <person name="Ohm R."/>
            <person name="Martin F."/>
            <person name="Silar P."/>
            <person name="Natvig D."/>
            <person name="Lalanne C."/>
            <person name="Gautier V."/>
            <person name="Ament-Velasquez S.L."/>
            <person name="Kruys A."/>
            <person name="Hutchinson M.I."/>
            <person name="Powell A.J."/>
            <person name="Barry K."/>
            <person name="Miller A.N."/>
            <person name="Grigoriev I.V."/>
            <person name="Debuchy R."/>
            <person name="Gladieux P."/>
            <person name="Thoren M.H."/>
            <person name="Johannesson H."/>
        </authorList>
    </citation>
    <scope>NUCLEOTIDE SEQUENCE</scope>
    <source>
        <strain evidence="3">PSN243</strain>
    </source>
</reference>
<keyword evidence="2" id="KW-0472">Membrane</keyword>
<name>A0AAV9GUT8_9PEZI</name>
<evidence type="ECO:0000313" key="3">
    <source>
        <dbReference type="EMBL" id="KAK4451456.1"/>
    </source>
</evidence>
<feature type="compositionally biased region" description="Basic and acidic residues" evidence="1">
    <location>
        <begin position="95"/>
        <end position="107"/>
    </location>
</feature>
<keyword evidence="4" id="KW-1185">Reference proteome</keyword>
<evidence type="ECO:0000256" key="1">
    <source>
        <dbReference type="SAM" id="MobiDB-lite"/>
    </source>
</evidence>
<organism evidence="3 4">
    <name type="scientific">Podospora aff. communis PSN243</name>
    <dbReference type="NCBI Taxonomy" id="3040156"/>
    <lineage>
        <taxon>Eukaryota</taxon>
        <taxon>Fungi</taxon>
        <taxon>Dikarya</taxon>
        <taxon>Ascomycota</taxon>
        <taxon>Pezizomycotina</taxon>
        <taxon>Sordariomycetes</taxon>
        <taxon>Sordariomycetidae</taxon>
        <taxon>Sordariales</taxon>
        <taxon>Podosporaceae</taxon>
        <taxon>Podospora</taxon>
    </lineage>
</organism>
<feature type="transmembrane region" description="Helical" evidence="2">
    <location>
        <begin position="184"/>
        <end position="204"/>
    </location>
</feature>
<evidence type="ECO:0000256" key="2">
    <source>
        <dbReference type="SAM" id="Phobius"/>
    </source>
</evidence>
<dbReference type="AlphaFoldDB" id="A0AAV9GUT8"/>
<dbReference type="Proteomes" id="UP001321760">
    <property type="component" value="Unassembled WGS sequence"/>
</dbReference>
<evidence type="ECO:0000313" key="4">
    <source>
        <dbReference type="Proteomes" id="UP001321760"/>
    </source>
</evidence>
<proteinExistence type="predicted"/>
<keyword evidence="2" id="KW-0812">Transmembrane</keyword>
<accession>A0AAV9GUT8</accession>
<dbReference type="EMBL" id="MU865928">
    <property type="protein sequence ID" value="KAK4451456.1"/>
    <property type="molecule type" value="Genomic_DNA"/>
</dbReference>
<comment type="caution">
    <text evidence="3">The sequence shown here is derived from an EMBL/GenBank/DDBJ whole genome shotgun (WGS) entry which is preliminary data.</text>
</comment>
<keyword evidence="2" id="KW-1133">Transmembrane helix</keyword>
<gene>
    <name evidence="3" type="ORF">QBC34DRAFT_55929</name>
</gene>